<feature type="region of interest" description="Disordered" evidence="1">
    <location>
        <begin position="735"/>
        <end position="813"/>
    </location>
</feature>
<feature type="compositionally biased region" description="Polar residues" evidence="1">
    <location>
        <begin position="1057"/>
        <end position="1069"/>
    </location>
</feature>
<feature type="compositionally biased region" description="Low complexity" evidence="1">
    <location>
        <begin position="1361"/>
        <end position="1383"/>
    </location>
</feature>
<feature type="compositionally biased region" description="Polar residues" evidence="1">
    <location>
        <begin position="692"/>
        <end position="702"/>
    </location>
</feature>
<proteinExistence type="predicted"/>
<feature type="region of interest" description="Disordered" evidence="1">
    <location>
        <begin position="284"/>
        <end position="306"/>
    </location>
</feature>
<dbReference type="OMA" id="SHRMENN"/>
<feature type="region of interest" description="Disordered" evidence="1">
    <location>
        <begin position="147"/>
        <end position="201"/>
    </location>
</feature>
<evidence type="ECO:0000256" key="1">
    <source>
        <dbReference type="SAM" id="MobiDB-lite"/>
    </source>
</evidence>
<feature type="region of interest" description="Disordered" evidence="1">
    <location>
        <begin position="413"/>
        <end position="716"/>
    </location>
</feature>
<feature type="compositionally biased region" description="Acidic residues" evidence="1">
    <location>
        <begin position="345"/>
        <end position="356"/>
    </location>
</feature>
<feature type="compositionally biased region" description="Basic and acidic residues" evidence="1">
    <location>
        <begin position="413"/>
        <end position="437"/>
    </location>
</feature>
<dbReference type="InParanoid" id="A0A7M7GF19"/>
<evidence type="ECO:0000313" key="3">
    <source>
        <dbReference type="Proteomes" id="UP000002358"/>
    </source>
</evidence>
<keyword evidence="3" id="KW-1185">Reference proteome</keyword>
<feature type="compositionally biased region" description="Polar residues" evidence="1">
    <location>
        <begin position="94"/>
        <end position="103"/>
    </location>
</feature>
<evidence type="ECO:0000313" key="2">
    <source>
        <dbReference type="EnsemblMetazoa" id="XP_003427632"/>
    </source>
</evidence>
<feature type="compositionally biased region" description="Polar residues" evidence="1">
    <location>
        <begin position="438"/>
        <end position="478"/>
    </location>
</feature>
<feature type="region of interest" description="Disordered" evidence="1">
    <location>
        <begin position="840"/>
        <end position="868"/>
    </location>
</feature>
<feature type="region of interest" description="Disordered" evidence="1">
    <location>
        <begin position="896"/>
        <end position="1013"/>
    </location>
</feature>
<dbReference type="EnsemblMetazoa" id="XM_003427584">
    <property type="protein sequence ID" value="XP_003427632"/>
    <property type="gene ID" value="LOC100678085"/>
</dbReference>
<protein>
    <submittedName>
        <fullName evidence="2">Uncharacterized protein</fullName>
    </submittedName>
</protein>
<feature type="compositionally biased region" description="Polar residues" evidence="1">
    <location>
        <begin position="285"/>
        <end position="304"/>
    </location>
</feature>
<reference evidence="2" key="1">
    <citation type="submission" date="2021-01" db="UniProtKB">
        <authorList>
            <consortium name="EnsemblMetazoa"/>
        </authorList>
    </citation>
    <scope>IDENTIFICATION</scope>
</reference>
<dbReference type="Proteomes" id="UP000002358">
    <property type="component" value="Chromosome 4"/>
</dbReference>
<feature type="compositionally biased region" description="Polar residues" evidence="1">
    <location>
        <begin position="979"/>
        <end position="999"/>
    </location>
</feature>
<feature type="compositionally biased region" description="Polar residues" evidence="1">
    <location>
        <begin position="641"/>
        <end position="663"/>
    </location>
</feature>
<feature type="compositionally biased region" description="Low complexity" evidence="1">
    <location>
        <begin position="599"/>
        <end position="609"/>
    </location>
</feature>
<feature type="compositionally biased region" description="Polar residues" evidence="1">
    <location>
        <begin position="565"/>
        <end position="598"/>
    </location>
</feature>
<sequence>MAQRRSRNRRSSARRSSNVSCFLDDNTNIIDNNDPQWYNRTILRPSTSFVLTKTASSILNPDSMADETQMSNNWYKNLSRSESSKLMEEIVRTKVNNRNNESVDSTRVEPVTESESETESQRKRTKLRVNQKKVNMSDKSNVFSRALEKTTESHTRNLTVQMPEGSESESTNDDSRTIKRIKPALFRNNKRSKENSNFDDLFHSDSTIENLQASTRNSRSSLKRKSKELIVHTSTPEVAHKFKKTQLEKLDEVDSTQFEKSGSVNKTLDKTLLVTPVRELRNRSILGTSTNKTPIKSSQKQAGSATVYDSVDMSLTIVENKSQKKRAALFSQESKTNNDKNLFDEIFDDEDDDDEPNPSLENELVKDASSGKTQEQNPDDNREANESETSSIPKYIRRTRSVVLRKLNSESEDKGIFDSQRENNENHEKTNEEENGKSRQSLKQGQDHNASWRSLRASQTINNSRNVTKSQSELISNKSFDHTNRTAPDVTLNRKSYETSSGSKVIEKAKHLPYESSDDEDIINVSKSTKASAAQNDAEHEESRDSLKHGKGPSESQRSLRDRQSINNSRNLSETQSILNSNKSLNKTNTATFNQSLINKGNKNSSSSKALEKTKHVSYKSSDDEDTINTSKSKKSIEAQGKTTKSFSQHEAPTSDLTFDQFQKSPKPSNKSSRKSKNAQDSVDEHADNERGNTITPELTNKSRSRLFKSRTKVSDGENAFDKILDTENSAASEKSKLINVQRSSGSLHSKKSMQSLNDTRTSSKSVNKSVLNHSENSFQANKSVANENTRNNSQQDESEDETSTIPNHIRRTRSRLFQRSEIVENNAFDDVLNAGISEANQSSQNNSQSQKSQSLKLSVSQDSNKTLQRSISHLREAKKQYSQTLNKQQVMLQRVESPKASGDSCNDSLKENHRANNFQKSTKKSNPSMNKGNPTISDLSQSNVVDGNSPKNLTNASNRAGEQSFEKSNAPHADIEENTNNEGVPSRPSSIENSSDGTPKSKPNKNLTTHIPEKSINEDYLSDDLLHTPNPAQSTLKISGKRITQFALRNSIINEIDSPQSPTSSNRDPSPPAANSVVANEIGEPQREKEIDDNEDEDVEVDIINNSDVSEYPMLTRHLNDIPYEAEKSTSEEEAAPFLSAGPLTSKATKTKANQKNTSTIDESVWVEVKKKTDALKVIMETQKKHQEAIQREREREKARTEAKLKRAMAQRAAELKKQRKKPIDKAYYVNGKLYKQPKLPVPKKWVTDRLYKYLWKHMEPKFGLNTRVQSEKFVMKLSNVFTVVTRREMYENYKEDVDDLMVSMAELGIIKDRYDFYRFCREYMPYSFRIKVVPMQLPGNLRNIPYEPELVHKPILPDRSGSYESRSNSNSNSRSNDENASGSSSESE</sequence>
<name>A0A7M7GF19_NASVI</name>
<feature type="region of interest" description="Disordered" evidence="1">
    <location>
        <begin position="1057"/>
        <end position="1098"/>
    </location>
</feature>
<feature type="region of interest" description="Disordered" evidence="1">
    <location>
        <begin position="93"/>
        <end position="130"/>
    </location>
</feature>
<feature type="compositionally biased region" description="Low complexity" evidence="1">
    <location>
        <begin position="842"/>
        <end position="864"/>
    </location>
</feature>
<feature type="compositionally biased region" description="Polar residues" evidence="1">
    <location>
        <begin position="916"/>
        <end position="962"/>
    </location>
</feature>
<feature type="region of interest" description="Disordered" evidence="1">
    <location>
        <begin position="345"/>
        <end position="394"/>
    </location>
</feature>
<organism evidence="2 3">
    <name type="scientific">Nasonia vitripennis</name>
    <name type="common">Parasitic wasp</name>
    <dbReference type="NCBI Taxonomy" id="7425"/>
    <lineage>
        <taxon>Eukaryota</taxon>
        <taxon>Metazoa</taxon>
        <taxon>Ecdysozoa</taxon>
        <taxon>Arthropoda</taxon>
        <taxon>Hexapoda</taxon>
        <taxon>Insecta</taxon>
        <taxon>Pterygota</taxon>
        <taxon>Neoptera</taxon>
        <taxon>Endopterygota</taxon>
        <taxon>Hymenoptera</taxon>
        <taxon>Apocrita</taxon>
        <taxon>Proctotrupomorpha</taxon>
        <taxon>Chalcidoidea</taxon>
        <taxon>Pteromalidae</taxon>
        <taxon>Pteromalinae</taxon>
        <taxon>Nasonia</taxon>
    </lineage>
</organism>
<feature type="compositionally biased region" description="Polar residues" evidence="1">
    <location>
        <begin position="735"/>
        <end position="796"/>
    </location>
</feature>
<feature type="region of interest" description="Disordered" evidence="1">
    <location>
        <begin position="1357"/>
        <end position="1390"/>
    </location>
</feature>
<dbReference type="OrthoDB" id="7490880at2759"/>
<feature type="compositionally biased region" description="Basic and acidic residues" evidence="1">
    <location>
        <begin position="191"/>
        <end position="201"/>
    </location>
</feature>
<gene>
    <name evidence="2" type="primary">100678085</name>
</gene>
<accession>A0A7M7GF19</accession>
<feature type="compositionally biased region" description="Basic and acidic residues" evidence="1">
    <location>
        <begin position="537"/>
        <end position="548"/>
    </location>
</feature>
<feature type="compositionally biased region" description="Basic residues" evidence="1">
    <location>
        <begin position="703"/>
        <end position="712"/>
    </location>
</feature>
<feature type="compositionally biased region" description="Polar residues" evidence="1">
    <location>
        <begin position="525"/>
        <end position="535"/>
    </location>
</feature>
<dbReference type="KEGG" id="nvi:100678085"/>